<name>A0AA41E9B1_9BURK</name>
<accession>A0AA41E9B1</accession>
<comment type="caution">
    <text evidence="2">The sequence shown here is derived from an EMBL/GenBank/DDBJ whole genome shotgun (WGS) entry which is preliminary data.</text>
</comment>
<protein>
    <submittedName>
        <fullName evidence="2">Uncharacterized protein</fullName>
    </submittedName>
</protein>
<dbReference type="Proteomes" id="UP000682266">
    <property type="component" value="Unassembled WGS sequence"/>
</dbReference>
<gene>
    <name evidence="2" type="ORF">KDW93_17685</name>
</gene>
<dbReference type="RefSeq" id="WP_176091119.1">
    <property type="nucleotide sequence ID" value="NZ_CADERF010000018.1"/>
</dbReference>
<feature type="region of interest" description="Disordered" evidence="1">
    <location>
        <begin position="70"/>
        <end position="150"/>
    </location>
</feature>
<feature type="compositionally biased region" description="Basic and acidic residues" evidence="1">
    <location>
        <begin position="80"/>
        <end position="97"/>
    </location>
</feature>
<organism evidence="2 3">
    <name type="scientific">Burkholderia ambifaria</name>
    <dbReference type="NCBI Taxonomy" id="152480"/>
    <lineage>
        <taxon>Bacteria</taxon>
        <taxon>Pseudomonadati</taxon>
        <taxon>Pseudomonadota</taxon>
        <taxon>Betaproteobacteria</taxon>
        <taxon>Burkholderiales</taxon>
        <taxon>Burkholderiaceae</taxon>
        <taxon>Burkholderia</taxon>
        <taxon>Burkholderia cepacia complex</taxon>
    </lineage>
</organism>
<dbReference type="AlphaFoldDB" id="A0AA41E9B1"/>
<feature type="compositionally biased region" description="Pro residues" evidence="1">
    <location>
        <begin position="132"/>
        <end position="141"/>
    </location>
</feature>
<reference evidence="2" key="1">
    <citation type="submission" date="2021-04" db="EMBL/GenBank/DDBJ databases">
        <title>A collection of bacterial strains from the Burkholderia cepacia Research Laboratory and Repository.</title>
        <authorList>
            <person name="Lipuma J."/>
            <person name="Spilker T."/>
        </authorList>
    </citation>
    <scope>NUCLEOTIDE SEQUENCE</scope>
    <source>
        <strain evidence="2">AU36012</strain>
    </source>
</reference>
<dbReference type="EMBL" id="JAGSVG010000015">
    <property type="protein sequence ID" value="MBR8130775.1"/>
    <property type="molecule type" value="Genomic_DNA"/>
</dbReference>
<evidence type="ECO:0000313" key="2">
    <source>
        <dbReference type="EMBL" id="MBR8130775.1"/>
    </source>
</evidence>
<evidence type="ECO:0000313" key="3">
    <source>
        <dbReference type="Proteomes" id="UP000682266"/>
    </source>
</evidence>
<evidence type="ECO:0000256" key="1">
    <source>
        <dbReference type="SAM" id="MobiDB-lite"/>
    </source>
</evidence>
<sequence>MSVGRVPSHPHAAGFDEPSRIGHAHHDLHAHHARRKARSYRHSTFRHGIRTQHLHSPAKAQHLLARMSAAGVTHRRVATLHRDSDGKRGRDGGRDGSSHQQGKQQQGRERERQQHKREQQQQQQQQQKRPPRPPGAQPGLPPRATGGFGALAVDGRVAPSDVASSDRGAPVAKVEPTVVQAPDATALDRPLLRDEAMRTAWTDRFFSIGELLRTEQTSQPSQLVLSTTLDLLRTRRDAGFLADSFDDNLASVRQDLIDAQRRLRGGQSSARPGDRLGNFNALLPLMVLSARRPLTGTLVDRSIRHVTVLSRPPAGTAPRTASGPA</sequence>
<feature type="compositionally biased region" description="Basic and acidic residues" evidence="1">
    <location>
        <begin position="106"/>
        <end position="119"/>
    </location>
</feature>
<feature type="region of interest" description="Disordered" evidence="1">
    <location>
        <begin position="1"/>
        <end position="21"/>
    </location>
</feature>
<proteinExistence type="predicted"/>